<accession>A0AA39FBZ8</accession>
<feature type="signal peptide" evidence="1">
    <location>
        <begin position="1"/>
        <end position="20"/>
    </location>
</feature>
<evidence type="ECO:0000256" key="1">
    <source>
        <dbReference type="SAM" id="SignalP"/>
    </source>
</evidence>
<keyword evidence="1" id="KW-0732">Signal</keyword>
<name>A0AA39FBZ8_MICHY</name>
<dbReference type="InterPro" id="IPR006616">
    <property type="entry name" value="DM9_repeat"/>
</dbReference>
<dbReference type="SMART" id="SM00696">
    <property type="entry name" value="DM9"/>
    <property type="match status" value="1"/>
</dbReference>
<proteinExistence type="predicted"/>
<dbReference type="Pfam" id="PF11901">
    <property type="entry name" value="DM9"/>
    <property type="match status" value="1"/>
</dbReference>
<evidence type="ECO:0000313" key="3">
    <source>
        <dbReference type="Proteomes" id="UP001168972"/>
    </source>
</evidence>
<gene>
    <name evidence="2" type="ORF">PV327_004170</name>
</gene>
<reference evidence="2" key="1">
    <citation type="journal article" date="2023" name="bioRxiv">
        <title>Scaffold-level genome assemblies of two parasitoid biocontrol wasps reveal the parthenogenesis mechanism and an associated novel virus.</title>
        <authorList>
            <person name="Inwood S."/>
            <person name="Skelly J."/>
            <person name="Guhlin J."/>
            <person name="Harrop T."/>
            <person name="Goldson S."/>
            <person name="Dearden P."/>
        </authorList>
    </citation>
    <scope>NUCLEOTIDE SEQUENCE</scope>
    <source>
        <strain evidence="2">Lincoln</strain>
        <tissue evidence="2">Whole body</tissue>
    </source>
</reference>
<keyword evidence="3" id="KW-1185">Reference proteome</keyword>
<evidence type="ECO:0000313" key="2">
    <source>
        <dbReference type="EMBL" id="KAK0166678.1"/>
    </source>
</evidence>
<dbReference type="AlphaFoldDB" id="A0AA39FBZ8"/>
<dbReference type="Proteomes" id="UP001168972">
    <property type="component" value="Unassembled WGS sequence"/>
</dbReference>
<protein>
    <submittedName>
        <fullName evidence="2">Uncharacterized protein</fullName>
    </submittedName>
</protein>
<sequence>MRTVLIVLIVIACLVPLLIGCGFGISKLLEEVPNCSTKVCYDNEQCVESVDNIPICTCLPKYYFNDTMQKCVPKYQWVNYTTELFNDTRLVYTDPNKLYIIARIIYNNDSQVPHECIRKYSDRTIMTNSEIKTSDYKRLEVLLVEPIHHKWLQLSNGKVEESAIEGGQIGDEIVYVCRALHEKSHYIGMMQPSSHICRTGHSLNHTSTYELLTYVQ</sequence>
<dbReference type="EMBL" id="JAQQBR010001832">
    <property type="protein sequence ID" value="KAK0166678.1"/>
    <property type="molecule type" value="Genomic_DNA"/>
</dbReference>
<dbReference type="PROSITE" id="PS51257">
    <property type="entry name" value="PROKAR_LIPOPROTEIN"/>
    <property type="match status" value="1"/>
</dbReference>
<comment type="caution">
    <text evidence="2">The sequence shown here is derived from an EMBL/GenBank/DDBJ whole genome shotgun (WGS) entry which is preliminary data.</text>
</comment>
<feature type="chain" id="PRO_5041376582" evidence="1">
    <location>
        <begin position="21"/>
        <end position="216"/>
    </location>
</feature>
<organism evidence="2 3">
    <name type="scientific">Microctonus hyperodae</name>
    <name type="common">Parasitoid wasp</name>
    <dbReference type="NCBI Taxonomy" id="165561"/>
    <lineage>
        <taxon>Eukaryota</taxon>
        <taxon>Metazoa</taxon>
        <taxon>Ecdysozoa</taxon>
        <taxon>Arthropoda</taxon>
        <taxon>Hexapoda</taxon>
        <taxon>Insecta</taxon>
        <taxon>Pterygota</taxon>
        <taxon>Neoptera</taxon>
        <taxon>Endopterygota</taxon>
        <taxon>Hymenoptera</taxon>
        <taxon>Apocrita</taxon>
        <taxon>Ichneumonoidea</taxon>
        <taxon>Braconidae</taxon>
        <taxon>Euphorinae</taxon>
        <taxon>Microctonus</taxon>
    </lineage>
</organism>
<reference evidence="2" key="2">
    <citation type="submission" date="2023-03" db="EMBL/GenBank/DDBJ databases">
        <authorList>
            <person name="Inwood S.N."/>
            <person name="Skelly J.G."/>
            <person name="Guhlin J."/>
            <person name="Harrop T.W.R."/>
            <person name="Goldson S.G."/>
            <person name="Dearden P.K."/>
        </authorList>
    </citation>
    <scope>NUCLEOTIDE SEQUENCE</scope>
    <source>
        <strain evidence="2">Lincoln</strain>
        <tissue evidence="2">Whole body</tissue>
    </source>
</reference>